<dbReference type="SUPFAM" id="SSF51215">
    <property type="entry name" value="Regulatory protein AraC"/>
    <property type="match status" value="1"/>
</dbReference>
<dbReference type="Proteomes" id="UP000287502">
    <property type="component" value="Chromosome"/>
</dbReference>
<feature type="domain" description="HTH araC/xylS-type" evidence="4">
    <location>
        <begin position="176"/>
        <end position="273"/>
    </location>
</feature>
<dbReference type="PANTHER" id="PTHR46796">
    <property type="entry name" value="HTH-TYPE TRANSCRIPTIONAL ACTIVATOR RHAS-RELATED"/>
    <property type="match status" value="1"/>
</dbReference>
<dbReference type="InterPro" id="IPR003313">
    <property type="entry name" value="AraC-bd"/>
</dbReference>
<dbReference type="InterPro" id="IPR009057">
    <property type="entry name" value="Homeodomain-like_sf"/>
</dbReference>
<dbReference type="GO" id="GO:0003700">
    <property type="term" value="F:DNA-binding transcription factor activity"/>
    <property type="evidence" value="ECO:0007669"/>
    <property type="project" value="InterPro"/>
</dbReference>
<dbReference type="PANTHER" id="PTHR46796:SF2">
    <property type="entry name" value="TRANSCRIPTIONAL REGULATORY PROTEIN"/>
    <property type="match status" value="1"/>
</dbReference>
<dbReference type="InterPro" id="IPR050204">
    <property type="entry name" value="AraC_XylS_family_regulators"/>
</dbReference>
<evidence type="ECO:0000259" key="4">
    <source>
        <dbReference type="PROSITE" id="PS01124"/>
    </source>
</evidence>
<name>A0A410JVC0_9BACT</name>
<dbReference type="AlphaFoldDB" id="A0A410JVC0"/>
<keyword evidence="1" id="KW-0805">Transcription regulation</keyword>
<dbReference type="Pfam" id="PF02311">
    <property type="entry name" value="AraC_binding"/>
    <property type="match status" value="1"/>
</dbReference>
<dbReference type="OrthoDB" id="9809338at2"/>
<keyword evidence="2" id="KW-0238">DNA-binding</keyword>
<dbReference type="InterPro" id="IPR037923">
    <property type="entry name" value="HTH-like"/>
</dbReference>
<evidence type="ECO:0000313" key="6">
    <source>
        <dbReference type="Proteomes" id="UP000287502"/>
    </source>
</evidence>
<dbReference type="GO" id="GO:0043565">
    <property type="term" value="F:sequence-specific DNA binding"/>
    <property type="evidence" value="ECO:0007669"/>
    <property type="project" value="InterPro"/>
</dbReference>
<dbReference type="InterPro" id="IPR018060">
    <property type="entry name" value="HTH_AraC"/>
</dbReference>
<evidence type="ECO:0000256" key="1">
    <source>
        <dbReference type="ARBA" id="ARBA00023015"/>
    </source>
</evidence>
<dbReference type="KEGG" id="gtl:EP073_01500"/>
<dbReference type="Pfam" id="PF12833">
    <property type="entry name" value="HTH_18"/>
    <property type="match status" value="1"/>
</dbReference>
<dbReference type="EMBL" id="CP035108">
    <property type="protein sequence ID" value="QAR32122.1"/>
    <property type="molecule type" value="Genomic_DNA"/>
</dbReference>
<dbReference type="SUPFAM" id="SSF46689">
    <property type="entry name" value="Homeodomain-like"/>
    <property type="match status" value="2"/>
</dbReference>
<dbReference type="RefSeq" id="WP_128465409.1">
    <property type="nucleotide sequence ID" value="NZ_CP035108.1"/>
</dbReference>
<keyword evidence="6" id="KW-1185">Reference proteome</keyword>
<reference evidence="5 6" key="1">
    <citation type="submission" date="2019-01" db="EMBL/GenBank/DDBJ databases">
        <title>Geovibrio thiophilus DSM 11263, complete genome.</title>
        <authorList>
            <person name="Spring S."/>
            <person name="Bunk B."/>
            <person name="Sproer C."/>
        </authorList>
    </citation>
    <scope>NUCLEOTIDE SEQUENCE [LARGE SCALE GENOMIC DNA]</scope>
    <source>
        <strain evidence="5 6">DSM 11263</strain>
    </source>
</reference>
<gene>
    <name evidence="5" type="ORF">EP073_01500</name>
</gene>
<evidence type="ECO:0000313" key="5">
    <source>
        <dbReference type="EMBL" id="QAR32122.1"/>
    </source>
</evidence>
<sequence>MDMETADIVLTGTDSPYGRIEVMRAQMINTRFAKHFHEGFGVGVITSGTLSFNYRGERLIAGKGLVNTVNPDEPHDGCPAEGSGWTYRMLYFAESVFSNAFHDISAQNRTPYITNGVIEDGSLASEILRYTEITADPESSALEKDSAACTLMASVIAHTDKKPQGVKTCRLGSRLRTVKDFINDRITENITGRELADTAGLSLFHFIRSFKADTGLTPHEYASVRRAIYARKLLENGLTPAEAASEAGYADQSHMTKRFRRFFGTTPKTFQQLRTIAY</sequence>
<keyword evidence="3" id="KW-0804">Transcription</keyword>
<dbReference type="SMART" id="SM00342">
    <property type="entry name" value="HTH_ARAC"/>
    <property type="match status" value="1"/>
</dbReference>
<protein>
    <submittedName>
        <fullName evidence="5">AraC family transcriptional regulator</fullName>
    </submittedName>
</protein>
<accession>A0A410JVC0</accession>
<dbReference type="PROSITE" id="PS01124">
    <property type="entry name" value="HTH_ARAC_FAMILY_2"/>
    <property type="match status" value="1"/>
</dbReference>
<dbReference type="Gene3D" id="1.10.10.60">
    <property type="entry name" value="Homeodomain-like"/>
    <property type="match status" value="1"/>
</dbReference>
<evidence type="ECO:0000256" key="2">
    <source>
        <dbReference type="ARBA" id="ARBA00023125"/>
    </source>
</evidence>
<evidence type="ECO:0000256" key="3">
    <source>
        <dbReference type="ARBA" id="ARBA00023163"/>
    </source>
</evidence>
<organism evidence="5 6">
    <name type="scientific">Geovibrio thiophilus</name>
    <dbReference type="NCBI Taxonomy" id="139438"/>
    <lineage>
        <taxon>Bacteria</taxon>
        <taxon>Pseudomonadati</taxon>
        <taxon>Deferribacterota</taxon>
        <taxon>Deferribacteres</taxon>
        <taxon>Deferribacterales</taxon>
        <taxon>Geovibrionaceae</taxon>
        <taxon>Geovibrio</taxon>
    </lineage>
</organism>
<proteinExistence type="predicted"/>